<evidence type="ECO:0008006" key="3">
    <source>
        <dbReference type="Google" id="ProtNLM"/>
    </source>
</evidence>
<sequence length="119" mass="12476">MIVTGALLAESAAVVDNKLDIVGGVVDSCHATPERTVTLVLVVLIQPEPTDEAPTVEVRFSDPTANTSEMHLDVPASSLGGEIGFVFYPLTLPVPTDGRYLMTVSGRGGFVSLPLRVLG</sequence>
<protein>
    <recommendedName>
        <fullName evidence="3">Secreted protein</fullName>
    </recommendedName>
</protein>
<name>A0AAV2WN19_MYCNE</name>
<organism evidence="1 2">
    <name type="scientific">Mycolicibacterium neoaurum</name>
    <name type="common">Mycobacterium neoaurum</name>
    <dbReference type="NCBI Taxonomy" id="1795"/>
    <lineage>
        <taxon>Bacteria</taxon>
        <taxon>Bacillati</taxon>
        <taxon>Actinomycetota</taxon>
        <taxon>Actinomycetes</taxon>
        <taxon>Mycobacteriales</taxon>
        <taxon>Mycobacteriaceae</taxon>
        <taxon>Mycolicibacterium</taxon>
    </lineage>
</organism>
<gene>
    <name evidence="1" type="ORF">BN1047_03506</name>
</gene>
<dbReference type="RefSeq" id="WP_030136336.1">
    <property type="nucleotide sequence ID" value="NZ_LK021339.1"/>
</dbReference>
<proteinExistence type="predicted"/>
<evidence type="ECO:0000313" key="2">
    <source>
        <dbReference type="Proteomes" id="UP000028864"/>
    </source>
</evidence>
<dbReference type="EMBL" id="LK021339">
    <property type="protein sequence ID" value="CDQ45607.1"/>
    <property type="molecule type" value="Genomic_DNA"/>
</dbReference>
<reference evidence="1" key="1">
    <citation type="submission" date="2014-05" db="EMBL/GenBank/DDBJ databases">
        <authorList>
            <person name="Urmite Genomes"/>
        </authorList>
    </citation>
    <scope>NUCLEOTIDE SEQUENCE</scope>
    <source>
        <strain evidence="1">DSM 44074</strain>
    </source>
</reference>
<evidence type="ECO:0000313" key="1">
    <source>
        <dbReference type="EMBL" id="CDQ45607.1"/>
    </source>
</evidence>
<dbReference type="Proteomes" id="UP000028864">
    <property type="component" value="Unassembled WGS sequence"/>
</dbReference>
<accession>A0AAV2WN19</accession>
<reference evidence="1" key="2">
    <citation type="submission" date="2015-09" db="EMBL/GenBank/DDBJ databases">
        <title>Draft genome sequence of Mycobacterium neoaurum DSM 44074.</title>
        <authorList>
            <person name="Croce O."/>
            <person name="Robert C."/>
            <person name="Raoult D."/>
            <person name="Drancourt M."/>
        </authorList>
    </citation>
    <scope>NUCLEOTIDE SEQUENCE</scope>
    <source>
        <strain evidence="1">DSM 44074</strain>
    </source>
</reference>
<dbReference type="AlphaFoldDB" id="A0AAV2WN19"/>